<dbReference type="Gene3D" id="3.30.360.10">
    <property type="entry name" value="Dihydrodipicolinate Reductase, domain 2"/>
    <property type="match status" value="1"/>
</dbReference>
<name>A0ABU3Y5Y7_9SPHN</name>
<evidence type="ECO:0000259" key="1">
    <source>
        <dbReference type="Pfam" id="PF01408"/>
    </source>
</evidence>
<dbReference type="RefSeq" id="WP_317225979.1">
    <property type="nucleotide sequence ID" value="NZ_JAWJEJ010000001.1"/>
</dbReference>
<evidence type="ECO:0000313" key="3">
    <source>
        <dbReference type="Proteomes" id="UP001273531"/>
    </source>
</evidence>
<keyword evidence="3" id="KW-1185">Reference proteome</keyword>
<dbReference type="SUPFAM" id="SSF51735">
    <property type="entry name" value="NAD(P)-binding Rossmann-fold domains"/>
    <property type="match status" value="1"/>
</dbReference>
<sequence>MTEQYVLPPRSFRLILNYLKRVGLVQVVRKVRSRVSEARRNRKVSAIGVGLAIEVPDTMEGGVRVGDFVLFYAPSINPDASRAVIDVDLALRIDGLLSPEGARPSAALAEMAGWSHYSGAAFNKDRVRSDLSALAKRLRATNDGQAAQVPLAHIAEQAIDISKRRSGRSTAVIFGLGHYAKHIIVPNLPRAFAIEAVHEIDPDQLESWPRAVRRRDTAPFPRDDEHYDLWLIAGFHHTHSDIAVEAMRRGGAVAVEKPIATTREGLSSIEALVSESASNRFFACFHRRYVAYNAWIRADLELEPGMPVHYNCISYDIPISRHHWYSWPNSRSRMISNGCHWIDHFMLLNDYSPVVAHTAVRGVGQNCLGWLRLANGAEMSLHLSEIGGSPFGVRDHVEVSVEGRTAIVSDSALYTAVDKLRTIRRIRVNPLSAYRAMYREIGRKVLLGEPGDSLITLRSSAAAIELDRLLEQQPPT</sequence>
<evidence type="ECO:0000313" key="2">
    <source>
        <dbReference type="EMBL" id="MDV3456814.1"/>
    </source>
</evidence>
<comment type="caution">
    <text evidence="2">The sequence shown here is derived from an EMBL/GenBank/DDBJ whole genome shotgun (WGS) entry which is preliminary data.</text>
</comment>
<dbReference type="Gene3D" id="3.40.50.720">
    <property type="entry name" value="NAD(P)-binding Rossmann-like Domain"/>
    <property type="match status" value="1"/>
</dbReference>
<organism evidence="2 3">
    <name type="scientific">Sphingomonas agrestis</name>
    <dbReference type="NCBI Taxonomy" id="3080540"/>
    <lineage>
        <taxon>Bacteria</taxon>
        <taxon>Pseudomonadati</taxon>
        <taxon>Pseudomonadota</taxon>
        <taxon>Alphaproteobacteria</taxon>
        <taxon>Sphingomonadales</taxon>
        <taxon>Sphingomonadaceae</taxon>
        <taxon>Sphingomonas</taxon>
    </lineage>
</organism>
<dbReference type="Proteomes" id="UP001273531">
    <property type="component" value="Unassembled WGS sequence"/>
</dbReference>
<dbReference type="InterPro" id="IPR000683">
    <property type="entry name" value="Gfo/Idh/MocA-like_OxRdtase_N"/>
</dbReference>
<proteinExistence type="predicted"/>
<feature type="domain" description="Gfo/Idh/MocA-like oxidoreductase N-terminal" evidence="1">
    <location>
        <begin position="173"/>
        <end position="274"/>
    </location>
</feature>
<reference evidence="2 3" key="1">
    <citation type="submission" date="2023-10" db="EMBL/GenBank/DDBJ databases">
        <title>Sphingomonas sp. HF-S4 16S ribosomal RNA gene Genome sequencing and assembly.</title>
        <authorList>
            <person name="Lee H."/>
        </authorList>
    </citation>
    <scope>NUCLEOTIDE SEQUENCE [LARGE SCALE GENOMIC DNA]</scope>
    <source>
        <strain evidence="2 3">HF-S4</strain>
    </source>
</reference>
<dbReference type="InterPro" id="IPR036291">
    <property type="entry name" value="NAD(P)-bd_dom_sf"/>
</dbReference>
<dbReference type="EMBL" id="JAWJEJ010000001">
    <property type="protein sequence ID" value="MDV3456814.1"/>
    <property type="molecule type" value="Genomic_DNA"/>
</dbReference>
<gene>
    <name evidence="2" type="ORF">RZN05_07450</name>
</gene>
<dbReference type="Pfam" id="PF01408">
    <property type="entry name" value="GFO_IDH_MocA"/>
    <property type="match status" value="1"/>
</dbReference>
<accession>A0ABU3Y5Y7</accession>
<protein>
    <submittedName>
        <fullName evidence="2">Gfo/Idh/MocA family oxidoreductase</fullName>
    </submittedName>
</protein>